<dbReference type="KEGG" id="vbo:CKY39_16245"/>
<protein>
    <submittedName>
        <fullName evidence="1">Uncharacterized protein</fullName>
    </submittedName>
</protein>
<organism evidence="1 2">
    <name type="scientific">Variovorax boronicumulans</name>
    <dbReference type="NCBI Taxonomy" id="436515"/>
    <lineage>
        <taxon>Bacteria</taxon>
        <taxon>Pseudomonadati</taxon>
        <taxon>Pseudomonadota</taxon>
        <taxon>Betaproteobacteria</taxon>
        <taxon>Burkholderiales</taxon>
        <taxon>Comamonadaceae</taxon>
        <taxon>Variovorax</taxon>
    </lineage>
</organism>
<proteinExistence type="predicted"/>
<sequence length="180" mass="18702">MTLAVTQRAFSSPFGGSEQVIDQLNDRWTANVVLPRGSQADVAAREAFVGAMRGMANTCLLWHMARSQPIGTMRGAPTAQAAAAGAGSLTVNTVAGATLRMGDMIGVSGLLLQVAADATANGAGVIVVPLVNRLRRAITAGTAVTWNKPSVEFRLVSVPSFQFFFGYGEGASLDFVEAVS</sequence>
<dbReference type="AlphaFoldDB" id="A0A250DJN6"/>
<dbReference type="Proteomes" id="UP000217154">
    <property type="component" value="Chromosome"/>
</dbReference>
<evidence type="ECO:0000313" key="1">
    <source>
        <dbReference type="EMBL" id="ATA54586.1"/>
    </source>
</evidence>
<dbReference type="EMBL" id="CP023284">
    <property type="protein sequence ID" value="ATA54586.1"/>
    <property type="molecule type" value="Genomic_DNA"/>
</dbReference>
<gene>
    <name evidence="1" type="ORF">CKY39_16245</name>
</gene>
<name>A0A250DJN6_9BURK</name>
<evidence type="ECO:0000313" key="2">
    <source>
        <dbReference type="Proteomes" id="UP000217154"/>
    </source>
</evidence>
<reference evidence="1 2" key="1">
    <citation type="submission" date="2017-09" db="EMBL/GenBank/DDBJ databases">
        <title>The diverse metabolic capabilities of V. boronicumulans make it an excellent choice for continued studies on novel biodegradation.</title>
        <authorList>
            <person name="Sun S."/>
        </authorList>
    </citation>
    <scope>NUCLEOTIDE SEQUENCE [LARGE SCALE GENOMIC DNA]</scope>
    <source>
        <strain evidence="1 2">J1</strain>
    </source>
</reference>
<accession>A0A250DJN6</accession>